<dbReference type="STRING" id="692275.N1QM29"/>
<feature type="region of interest" description="Disordered" evidence="1">
    <location>
        <begin position="46"/>
        <end position="66"/>
    </location>
</feature>
<feature type="domain" description="F-box" evidence="2">
    <location>
        <begin position="178"/>
        <end position="224"/>
    </location>
</feature>
<keyword evidence="4" id="KW-1185">Reference proteome</keyword>
<dbReference type="SUPFAM" id="SSF81383">
    <property type="entry name" value="F-box domain"/>
    <property type="match status" value="1"/>
</dbReference>
<organism evidence="3 4">
    <name type="scientific">Sphaerulina musiva (strain SO2202)</name>
    <name type="common">Poplar stem canker fungus</name>
    <name type="synonym">Septoria musiva</name>
    <dbReference type="NCBI Taxonomy" id="692275"/>
    <lineage>
        <taxon>Eukaryota</taxon>
        <taxon>Fungi</taxon>
        <taxon>Dikarya</taxon>
        <taxon>Ascomycota</taxon>
        <taxon>Pezizomycotina</taxon>
        <taxon>Dothideomycetes</taxon>
        <taxon>Dothideomycetidae</taxon>
        <taxon>Mycosphaerellales</taxon>
        <taxon>Mycosphaerellaceae</taxon>
        <taxon>Sphaerulina</taxon>
    </lineage>
</organism>
<dbReference type="InterPro" id="IPR036047">
    <property type="entry name" value="F-box-like_dom_sf"/>
</dbReference>
<dbReference type="SMART" id="SM00256">
    <property type="entry name" value="FBOX"/>
    <property type="match status" value="1"/>
</dbReference>
<dbReference type="PANTHER" id="PTHR13318">
    <property type="entry name" value="PARTNER OF PAIRED, ISOFORM B-RELATED"/>
    <property type="match status" value="1"/>
</dbReference>
<dbReference type="GeneID" id="27900741"/>
<dbReference type="HOGENOM" id="CLU_025082_0_0_1"/>
<proteinExistence type="predicted"/>
<dbReference type="GO" id="GO:0019005">
    <property type="term" value="C:SCF ubiquitin ligase complex"/>
    <property type="evidence" value="ECO:0007669"/>
    <property type="project" value="TreeGrafter"/>
</dbReference>
<dbReference type="OrthoDB" id="550575at2759"/>
<dbReference type="Gene3D" id="3.80.10.10">
    <property type="entry name" value="Ribonuclease Inhibitor"/>
    <property type="match status" value="3"/>
</dbReference>
<evidence type="ECO:0000313" key="4">
    <source>
        <dbReference type="Proteomes" id="UP000016931"/>
    </source>
</evidence>
<accession>N1QM29</accession>
<dbReference type="RefSeq" id="XP_016765428.1">
    <property type="nucleotide sequence ID" value="XM_016903604.1"/>
</dbReference>
<dbReference type="Pfam" id="PF13516">
    <property type="entry name" value="LRR_6"/>
    <property type="match status" value="1"/>
</dbReference>
<dbReference type="InterPro" id="IPR032675">
    <property type="entry name" value="LRR_dom_sf"/>
</dbReference>
<sequence>MAAPAADLSESLPPLQSPHSPNASSLPFPELQELPQKLRGRQRLLQSLTRKTSSPSIARLSTTRSNTYNGNGKGSISCIALNAGTTYGSPGTALSREISVAFQTPAPSAATTPGIHLSALDEAARIRVLAQHDGKLSVGIPSEIRSTPKSGAVLGITKVDEDYFSRPVARPIQSRPNFNFWHDLPSELRIEVLTYLKPKEVIRCSSVSKSWHQMCFDGQLWAVLDTSGFYQDIPGDALVTIITAAGPFVRDLNLRGCVQLRERWNSRGLSDACTNLENLSLEGCRIDRASIHNFLWSNSSLTHINLSGLAGATNAAMKVIAQKCPRLEHLNISWCNNVDTRGLLKVVESCPLLKDLRAGEIRGFDDLHFMERLFERNTLERLLLMNCETLTDESIAVLIEGSNSEIDHISGRPIVPPRRLKHVDLTGCKSLTDKGVRSFVGNIPNIEGLQLSKCNGILDGTLTALLPTIPMLTHLDLEELEDLSNVTLHALASSPCAKRLKHLSISYCENMGDAGMLPVVKACTNLRSLEMDNTRIGDLVLAEAASMVRQRSGRKTVQGTTTSGQHSWKPVVGLRLVAYDCQNVTWTGVRELLSRNADVSITTHTMNLAVSDIAGGESTPADVAPPPRLHIVQSATFPAEVIQAKVFYTYQPTVEEHFKRVMRGDFIAARRLERKWAEFMIAQEEASTTGGGRRRRERRARQAQLMHADEEDIDAHAPGIGVGGGRRRRARSGGCTVM</sequence>
<dbReference type="InterPro" id="IPR001810">
    <property type="entry name" value="F-box_dom"/>
</dbReference>
<dbReference type="OMA" id="SRLDRKW"/>
<dbReference type="InterPro" id="IPR006553">
    <property type="entry name" value="Leu-rich_rpt_Cys-con_subtyp"/>
</dbReference>
<dbReference type="InterPro" id="IPR001611">
    <property type="entry name" value="Leu-rich_rpt"/>
</dbReference>
<evidence type="ECO:0000259" key="2">
    <source>
        <dbReference type="PROSITE" id="PS50181"/>
    </source>
</evidence>
<reference evidence="3 4" key="1">
    <citation type="journal article" date="2012" name="PLoS Pathog.">
        <title>Diverse lifestyles and strategies of plant pathogenesis encoded in the genomes of eighteen Dothideomycetes fungi.</title>
        <authorList>
            <person name="Ohm R.A."/>
            <person name="Feau N."/>
            <person name="Henrissat B."/>
            <person name="Schoch C.L."/>
            <person name="Horwitz B.A."/>
            <person name="Barry K.W."/>
            <person name="Condon B.J."/>
            <person name="Copeland A.C."/>
            <person name="Dhillon B."/>
            <person name="Glaser F."/>
            <person name="Hesse C.N."/>
            <person name="Kosti I."/>
            <person name="LaButti K."/>
            <person name="Lindquist E.A."/>
            <person name="Lucas S."/>
            <person name="Salamov A.A."/>
            <person name="Bradshaw R.E."/>
            <person name="Ciuffetti L."/>
            <person name="Hamelin R.C."/>
            <person name="Kema G.H.J."/>
            <person name="Lawrence C."/>
            <person name="Scott J.A."/>
            <person name="Spatafora J.W."/>
            <person name="Turgeon B.G."/>
            <person name="de Wit P.J.G.M."/>
            <person name="Zhong S."/>
            <person name="Goodwin S.B."/>
            <person name="Grigoriev I.V."/>
        </authorList>
    </citation>
    <scope>NUCLEOTIDE SEQUENCE [LARGE SCALE GENOMIC DNA]</scope>
    <source>
        <strain evidence="3 4">SO2202</strain>
    </source>
</reference>
<dbReference type="EMBL" id="KB456260">
    <property type="protein sequence ID" value="EMF17307.1"/>
    <property type="molecule type" value="Genomic_DNA"/>
</dbReference>
<dbReference type="eggNOG" id="KOG4341">
    <property type="taxonomic scope" value="Eukaryota"/>
</dbReference>
<dbReference type="Pfam" id="PF12937">
    <property type="entry name" value="F-box-like"/>
    <property type="match status" value="1"/>
</dbReference>
<gene>
    <name evidence="3" type="ORF">SEPMUDRAFT_146365</name>
</gene>
<dbReference type="GO" id="GO:0031146">
    <property type="term" value="P:SCF-dependent proteasomal ubiquitin-dependent protein catabolic process"/>
    <property type="evidence" value="ECO:0007669"/>
    <property type="project" value="TreeGrafter"/>
</dbReference>
<dbReference type="Pfam" id="PF25372">
    <property type="entry name" value="DUF7885"/>
    <property type="match status" value="1"/>
</dbReference>
<evidence type="ECO:0000256" key="1">
    <source>
        <dbReference type="SAM" id="MobiDB-lite"/>
    </source>
</evidence>
<dbReference type="PROSITE" id="PS50181">
    <property type="entry name" value="FBOX"/>
    <property type="match status" value="1"/>
</dbReference>
<dbReference type="AlphaFoldDB" id="N1QM29"/>
<feature type="region of interest" description="Disordered" evidence="1">
    <location>
        <begin position="1"/>
        <end position="28"/>
    </location>
</feature>
<dbReference type="InterPro" id="IPR057207">
    <property type="entry name" value="FBXL15_LRR"/>
</dbReference>
<protein>
    <submittedName>
        <fullName evidence="3">RNI-like protein</fullName>
    </submittedName>
</protein>
<feature type="region of interest" description="Disordered" evidence="1">
    <location>
        <begin position="715"/>
        <end position="738"/>
    </location>
</feature>
<dbReference type="SUPFAM" id="SSF52047">
    <property type="entry name" value="RNI-like"/>
    <property type="match status" value="1"/>
</dbReference>
<name>N1QM29_SPHMS</name>
<evidence type="ECO:0000313" key="3">
    <source>
        <dbReference type="EMBL" id="EMF17307.1"/>
    </source>
</evidence>
<dbReference type="Proteomes" id="UP000016931">
    <property type="component" value="Unassembled WGS sequence"/>
</dbReference>
<dbReference type="SMART" id="SM00367">
    <property type="entry name" value="LRR_CC"/>
    <property type="match status" value="9"/>
</dbReference>